<sequence>PWQHIPNSGAVLGITTMSDGTLVGIGMGNQLWTRETLTSPWQHIPNSGAVLGITTMSDGTLVGIGMGNQLWTRETLTSPWQHIPNSGSVIGIVSYPAKPKVVITTISYKGEVKRTQSDEYIEIANQGNGAADISGWKVTSNGKNQEFVFPAGTSLAGGKSFRVYTNEVHEESGGFSFGSKTAIWNDKGDTGKLFDAEGNEVSSYSYEG</sequence>
<feature type="domain" description="LTD" evidence="1">
    <location>
        <begin position="86"/>
        <end position="208"/>
    </location>
</feature>
<gene>
    <name evidence="2" type="ORF">PMH09_16415</name>
</gene>
<name>A0ABT7C1Z6_9CYAN</name>
<evidence type="ECO:0000313" key="2">
    <source>
        <dbReference type="EMBL" id="MDJ1184774.1"/>
    </source>
</evidence>
<dbReference type="PROSITE" id="PS51841">
    <property type="entry name" value="LTD"/>
    <property type="match status" value="1"/>
</dbReference>
<evidence type="ECO:0000259" key="1">
    <source>
        <dbReference type="PROSITE" id="PS51841"/>
    </source>
</evidence>
<dbReference type="Pfam" id="PF00932">
    <property type="entry name" value="LTD"/>
    <property type="match status" value="1"/>
</dbReference>
<dbReference type="RefSeq" id="WP_283759430.1">
    <property type="nucleotide sequence ID" value="NZ_JAQOSQ010000019.1"/>
</dbReference>
<comment type="caution">
    <text evidence="2">The sequence shown here is derived from an EMBL/GenBank/DDBJ whole genome shotgun (WGS) entry which is preliminary data.</text>
</comment>
<organism evidence="2 3">
    <name type="scientific">Roseofilum casamattae BLCC-M143</name>
    <dbReference type="NCBI Taxonomy" id="3022442"/>
    <lineage>
        <taxon>Bacteria</taxon>
        <taxon>Bacillati</taxon>
        <taxon>Cyanobacteriota</taxon>
        <taxon>Cyanophyceae</taxon>
        <taxon>Desertifilales</taxon>
        <taxon>Desertifilaceae</taxon>
        <taxon>Roseofilum</taxon>
        <taxon>Roseofilum casamattae</taxon>
    </lineage>
</organism>
<accession>A0ABT7C1Z6</accession>
<dbReference type="SUPFAM" id="SSF74853">
    <property type="entry name" value="Lamin A/C globular tail domain"/>
    <property type="match status" value="1"/>
</dbReference>
<reference evidence="2 3" key="1">
    <citation type="submission" date="2023-01" db="EMBL/GenBank/DDBJ databases">
        <title>Novel diversity within Roseofilum (Cyanobacteria; Desertifilaceae) from marine benthic mats with descriptions of four novel species.</title>
        <authorList>
            <person name="Wang Y."/>
            <person name="Berthold D.E."/>
            <person name="Hu J."/>
            <person name="Lefler F.W."/>
            <person name="Laughinghouse H.D. IV."/>
        </authorList>
    </citation>
    <scope>NUCLEOTIDE SEQUENCE [LARGE SCALE GENOMIC DNA]</scope>
    <source>
        <strain evidence="2 3">BLCC-M143</strain>
    </source>
</reference>
<dbReference type="Gene3D" id="2.60.40.1260">
    <property type="entry name" value="Lamin Tail domain"/>
    <property type="match status" value="1"/>
</dbReference>
<evidence type="ECO:0000313" key="3">
    <source>
        <dbReference type="Proteomes" id="UP001232992"/>
    </source>
</evidence>
<dbReference type="EMBL" id="JAQOSQ010000019">
    <property type="protein sequence ID" value="MDJ1184774.1"/>
    <property type="molecule type" value="Genomic_DNA"/>
</dbReference>
<dbReference type="InterPro" id="IPR036415">
    <property type="entry name" value="Lamin_tail_dom_sf"/>
</dbReference>
<keyword evidence="3" id="KW-1185">Reference proteome</keyword>
<proteinExistence type="predicted"/>
<dbReference type="InterPro" id="IPR001322">
    <property type="entry name" value="Lamin_tail_dom"/>
</dbReference>
<feature type="non-terminal residue" evidence="2">
    <location>
        <position position="1"/>
    </location>
</feature>
<protein>
    <submittedName>
        <fullName evidence="2">Lamin tail domain-containing protein</fullName>
    </submittedName>
</protein>
<dbReference type="Proteomes" id="UP001232992">
    <property type="component" value="Unassembled WGS sequence"/>
</dbReference>